<dbReference type="SUPFAM" id="SSF52540">
    <property type="entry name" value="P-loop containing nucleoside triphosphate hydrolases"/>
    <property type="match status" value="1"/>
</dbReference>
<dbReference type="InterPro" id="IPR016032">
    <property type="entry name" value="Sig_transdc_resp-reg_C-effctor"/>
</dbReference>
<gene>
    <name evidence="5" type="ORF">LXT13_19370</name>
</gene>
<dbReference type="Gene3D" id="3.40.50.300">
    <property type="entry name" value="P-loop containing nucleotide triphosphate hydrolases"/>
    <property type="match status" value="1"/>
</dbReference>
<dbReference type="PROSITE" id="PS51755">
    <property type="entry name" value="OMPR_PHOB"/>
    <property type="match status" value="1"/>
</dbReference>
<dbReference type="SUPFAM" id="SSF46894">
    <property type="entry name" value="C-terminal effector domain of the bipartite response regulators"/>
    <property type="match status" value="1"/>
</dbReference>
<sequence length="501" mass="54970">MFDVGSVKEAEPDTGPAAVAFGPFRYDPVQHVVSDCHGPLRLGSRAVHLLSVLLEQPGRLFSRDELVASIWPHTVVEETTLRVHMSALRRALGDGVAGARYIANVQGRGYVFVGEARPFRAARPSETPDIPPPSDAPRLPPRLTRPIGRQHAIDQLVELLGRERLVTIVGAGGMGKTTVALAVADVLSRRFAEGIHLVDFSHLSDPALVTAELGHTLELIVPSDGSTAALESALNDKRLLLIFDNCEHVIDAVAALVHRLLHTCPGLHFLATSREPLDIEAEWLFKLPPLALPSPHEWLDLKDLLASPAIALFSERAQASCDSFCLTEALAPAVRQLCDRLDGIPLAIELAAARVDSLGVHELLRRLESAFELLTRGRRTALTRHRTLQAVMDWSYDLLSDNERLVLQRLSVFRGAFDLDGAVAVATCARLDPQRVIEGVLSLSAKSLIVLETADDLRVHRLLYITRLYAEKRLAESDDAPEVHRRHATFIVEGLQRTGRP</sequence>
<dbReference type="InterPro" id="IPR002182">
    <property type="entry name" value="NB-ARC"/>
</dbReference>
<dbReference type="RefSeq" id="WP_233373609.1">
    <property type="nucleotide sequence ID" value="NZ_JAJTWU010000008.1"/>
</dbReference>
<evidence type="ECO:0000259" key="4">
    <source>
        <dbReference type="PROSITE" id="PS51755"/>
    </source>
</evidence>
<feature type="region of interest" description="Disordered" evidence="3">
    <location>
        <begin position="122"/>
        <end position="144"/>
    </location>
</feature>
<dbReference type="Pfam" id="PF00931">
    <property type="entry name" value="NB-ARC"/>
    <property type="match status" value="1"/>
</dbReference>
<reference evidence="5 6" key="1">
    <citation type="submission" date="2021-12" db="EMBL/GenBank/DDBJ databases">
        <title>Genome seq of P8.</title>
        <authorList>
            <person name="Seo T."/>
        </authorList>
    </citation>
    <scope>NUCLEOTIDE SEQUENCE [LARGE SCALE GENOMIC DNA]</scope>
    <source>
        <strain evidence="5 6">P8</strain>
    </source>
</reference>
<dbReference type="InterPro" id="IPR036388">
    <property type="entry name" value="WH-like_DNA-bd_sf"/>
</dbReference>
<dbReference type="PANTHER" id="PTHR47691:SF3">
    <property type="entry name" value="HTH-TYPE TRANSCRIPTIONAL REGULATOR RV0890C-RELATED"/>
    <property type="match status" value="1"/>
</dbReference>
<dbReference type="PANTHER" id="PTHR47691">
    <property type="entry name" value="REGULATOR-RELATED"/>
    <property type="match status" value="1"/>
</dbReference>
<dbReference type="InterPro" id="IPR001867">
    <property type="entry name" value="OmpR/PhoB-type_DNA-bd"/>
</dbReference>
<keyword evidence="6" id="KW-1185">Reference proteome</keyword>
<dbReference type="PRINTS" id="PR00364">
    <property type="entry name" value="DISEASERSIST"/>
</dbReference>
<keyword evidence="1 2" id="KW-0238">DNA-binding</keyword>
<evidence type="ECO:0000256" key="1">
    <source>
        <dbReference type="ARBA" id="ARBA00023125"/>
    </source>
</evidence>
<dbReference type="Gene3D" id="1.10.10.10">
    <property type="entry name" value="Winged helix-like DNA-binding domain superfamily/Winged helix DNA-binding domain"/>
    <property type="match status" value="1"/>
</dbReference>
<dbReference type="Proteomes" id="UP001200741">
    <property type="component" value="Unassembled WGS sequence"/>
</dbReference>
<organism evidence="5 6">
    <name type="scientific">Pelomonas cellulosilytica</name>
    <dbReference type="NCBI Taxonomy" id="2906762"/>
    <lineage>
        <taxon>Bacteria</taxon>
        <taxon>Pseudomonadati</taxon>
        <taxon>Pseudomonadota</taxon>
        <taxon>Betaproteobacteria</taxon>
        <taxon>Burkholderiales</taxon>
        <taxon>Sphaerotilaceae</taxon>
        <taxon>Roseateles</taxon>
    </lineage>
</organism>
<feature type="domain" description="OmpR/PhoB-type" evidence="4">
    <location>
        <begin position="16"/>
        <end position="114"/>
    </location>
</feature>
<proteinExistence type="predicted"/>
<dbReference type="InterPro" id="IPR027417">
    <property type="entry name" value="P-loop_NTPase"/>
</dbReference>
<comment type="caution">
    <text evidence="5">The sequence shown here is derived from an EMBL/GenBank/DDBJ whole genome shotgun (WGS) entry which is preliminary data.</text>
</comment>
<evidence type="ECO:0000313" key="5">
    <source>
        <dbReference type="EMBL" id="MCE4556561.1"/>
    </source>
</evidence>
<feature type="compositionally biased region" description="Pro residues" evidence="3">
    <location>
        <begin position="129"/>
        <end position="140"/>
    </location>
</feature>
<evidence type="ECO:0000256" key="3">
    <source>
        <dbReference type="SAM" id="MobiDB-lite"/>
    </source>
</evidence>
<dbReference type="SMART" id="SM00862">
    <property type="entry name" value="Trans_reg_C"/>
    <property type="match status" value="1"/>
</dbReference>
<dbReference type="Pfam" id="PF00486">
    <property type="entry name" value="Trans_reg_C"/>
    <property type="match status" value="1"/>
</dbReference>
<accession>A0ABS8Y0L0</accession>
<protein>
    <submittedName>
        <fullName evidence="5">Winged helix-turn-helix domain-containing protein</fullName>
    </submittedName>
</protein>
<dbReference type="CDD" id="cd00383">
    <property type="entry name" value="trans_reg_C"/>
    <property type="match status" value="1"/>
</dbReference>
<evidence type="ECO:0000313" key="6">
    <source>
        <dbReference type="Proteomes" id="UP001200741"/>
    </source>
</evidence>
<evidence type="ECO:0000256" key="2">
    <source>
        <dbReference type="PROSITE-ProRule" id="PRU01091"/>
    </source>
</evidence>
<feature type="DNA-binding region" description="OmpR/PhoB-type" evidence="2">
    <location>
        <begin position="16"/>
        <end position="114"/>
    </location>
</feature>
<dbReference type="EMBL" id="JAJTWU010000008">
    <property type="protein sequence ID" value="MCE4556561.1"/>
    <property type="molecule type" value="Genomic_DNA"/>
</dbReference>
<name>A0ABS8Y0L0_9BURK</name>